<sequence length="279" mass="32184">MWNEMLSEEKRDGSEFCNVYLSDAYSPNGSESISSDSNWDSDDPKRKNRFKLDKPKESLPVQDGASTSSLPPNNTIDQVIENVISQLPCKTTKVKAKKSLLDFFKLFVTDEVITQMVVKANRCGEQCLAKNNKPKSCTRKWIPSDNTEMEKFLGLFLWMGLSKMPTLRSYWRKTRLYSNDISKILSRNRFELFLATWHFSDNPSVENDRPRKLSSLIKNLVQRFQDVYTPDQKLCIDETMVPFRGRLGFKGCKCCKTDVRVLKLRLQLQEEPPCASVPL</sequence>
<name>A0A8K0CL90_IGNLU</name>
<dbReference type="PANTHER" id="PTHR46599:SF3">
    <property type="entry name" value="PIGGYBAC TRANSPOSABLE ELEMENT-DERIVED PROTEIN 4"/>
    <property type="match status" value="1"/>
</dbReference>
<proteinExistence type="predicted"/>
<evidence type="ECO:0000259" key="2">
    <source>
        <dbReference type="Pfam" id="PF13843"/>
    </source>
</evidence>
<dbReference type="AlphaFoldDB" id="A0A8K0CL90"/>
<feature type="domain" description="PiggyBac transposable element-derived protein" evidence="2">
    <location>
        <begin position="102"/>
        <end position="251"/>
    </location>
</feature>
<evidence type="ECO:0000256" key="1">
    <source>
        <dbReference type="SAM" id="MobiDB-lite"/>
    </source>
</evidence>
<feature type="compositionally biased region" description="Basic and acidic residues" evidence="1">
    <location>
        <begin position="42"/>
        <end position="57"/>
    </location>
</feature>
<evidence type="ECO:0000313" key="3">
    <source>
        <dbReference type="EMBL" id="KAF2885910.1"/>
    </source>
</evidence>
<gene>
    <name evidence="3" type="ORF">ILUMI_20263</name>
</gene>
<dbReference type="Pfam" id="PF13843">
    <property type="entry name" value="DDE_Tnp_1_7"/>
    <property type="match status" value="1"/>
</dbReference>
<evidence type="ECO:0000313" key="4">
    <source>
        <dbReference type="Proteomes" id="UP000801492"/>
    </source>
</evidence>
<feature type="compositionally biased region" description="Polar residues" evidence="1">
    <location>
        <begin position="64"/>
        <end position="73"/>
    </location>
</feature>
<dbReference type="Proteomes" id="UP000801492">
    <property type="component" value="Unassembled WGS sequence"/>
</dbReference>
<dbReference type="OrthoDB" id="6750944at2759"/>
<protein>
    <recommendedName>
        <fullName evidence="2">PiggyBac transposable element-derived protein domain-containing protein</fullName>
    </recommendedName>
</protein>
<comment type="caution">
    <text evidence="3">The sequence shown here is derived from an EMBL/GenBank/DDBJ whole genome shotgun (WGS) entry which is preliminary data.</text>
</comment>
<keyword evidence="4" id="KW-1185">Reference proteome</keyword>
<dbReference type="InterPro" id="IPR029526">
    <property type="entry name" value="PGBD"/>
</dbReference>
<reference evidence="3" key="1">
    <citation type="submission" date="2019-08" db="EMBL/GenBank/DDBJ databases">
        <title>The genome of the North American firefly Photinus pyralis.</title>
        <authorList>
            <consortium name="Photinus pyralis genome working group"/>
            <person name="Fallon T.R."/>
            <person name="Sander Lower S.E."/>
            <person name="Weng J.-K."/>
        </authorList>
    </citation>
    <scope>NUCLEOTIDE SEQUENCE</scope>
    <source>
        <strain evidence="3">TRF0915ILg1</strain>
        <tissue evidence="3">Whole body</tissue>
    </source>
</reference>
<accession>A0A8K0CL90</accession>
<dbReference type="PANTHER" id="PTHR46599">
    <property type="entry name" value="PIGGYBAC TRANSPOSABLE ELEMENT-DERIVED PROTEIN 4"/>
    <property type="match status" value="1"/>
</dbReference>
<feature type="region of interest" description="Disordered" evidence="1">
    <location>
        <begin position="26"/>
        <end position="73"/>
    </location>
</feature>
<organism evidence="3 4">
    <name type="scientific">Ignelater luminosus</name>
    <name type="common">Cucubano</name>
    <name type="synonym">Pyrophorus luminosus</name>
    <dbReference type="NCBI Taxonomy" id="2038154"/>
    <lineage>
        <taxon>Eukaryota</taxon>
        <taxon>Metazoa</taxon>
        <taxon>Ecdysozoa</taxon>
        <taxon>Arthropoda</taxon>
        <taxon>Hexapoda</taxon>
        <taxon>Insecta</taxon>
        <taxon>Pterygota</taxon>
        <taxon>Neoptera</taxon>
        <taxon>Endopterygota</taxon>
        <taxon>Coleoptera</taxon>
        <taxon>Polyphaga</taxon>
        <taxon>Elateriformia</taxon>
        <taxon>Elateroidea</taxon>
        <taxon>Elateridae</taxon>
        <taxon>Agrypninae</taxon>
        <taxon>Pyrophorini</taxon>
        <taxon>Ignelater</taxon>
    </lineage>
</organism>
<dbReference type="EMBL" id="VTPC01089211">
    <property type="protein sequence ID" value="KAF2885910.1"/>
    <property type="molecule type" value="Genomic_DNA"/>
</dbReference>